<dbReference type="PANTHER" id="PTHR34800">
    <property type="entry name" value="TETRAPYRROLE-BINDING PROTEIN, CHLOROPLASTIC"/>
    <property type="match status" value="1"/>
</dbReference>
<accession>A0A951U4Z4</accession>
<dbReference type="AlphaFoldDB" id="A0A951U4Z4"/>
<proteinExistence type="predicted"/>
<dbReference type="Proteomes" id="UP000707356">
    <property type="component" value="Unassembled WGS sequence"/>
</dbReference>
<dbReference type="EMBL" id="JAHHHV010000066">
    <property type="protein sequence ID" value="MBW4466214.1"/>
    <property type="molecule type" value="Genomic_DNA"/>
</dbReference>
<dbReference type="InterPro" id="IPR008629">
    <property type="entry name" value="GUN4-like"/>
</dbReference>
<dbReference type="InterPro" id="IPR027417">
    <property type="entry name" value="P-loop_NTPase"/>
</dbReference>
<dbReference type="GO" id="GO:0046906">
    <property type="term" value="F:tetrapyrrole binding"/>
    <property type="evidence" value="ECO:0007669"/>
    <property type="project" value="TreeGrafter"/>
</dbReference>
<dbReference type="Pfam" id="PF05419">
    <property type="entry name" value="GUN4"/>
    <property type="match status" value="1"/>
</dbReference>
<dbReference type="Gene3D" id="3.40.50.300">
    <property type="entry name" value="P-loop containing nucleotide triphosphate hydrolases"/>
    <property type="match status" value="1"/>
</dbReference>
<evidence type="ECO:0000259" key="2">
    <source>
        <dbReference type="PROSITE" id="PS50837"/>
    </source>
</evidence>
<dbReference type="Gene3D" id="1.25.40.620">
    <property type="match status" value="1"/>
</dbReference>
<gene>
    <name evidence="3" type="ORF">KME07_12370</name>
</gene>
<name>A0A951U4Z4_9CYAN</name>
<dbReference type="InterPro" id="IPR037215">
    <property type="entry name" value="GUN4-like_sf"/>
</dbReference>
<comment type="caution">
    <text evidence="3">The sequence shown here is derived from an EMBL/GenBank/DDBJ whole genome shotgun (WGS) entry which is preliminary data.</text>
</comment>
<dbReference type="SUPFAM" id="SSF140869">
    <property type="entry name" value="GUN4-like"/>
    <property type="match status" value="1"/>
</dbReference>
<reference evidence="3" key="2">
    <citation type="journal article" date="2022" name="Microbiol. Resour. Announc.">
        <title>Metagenome Sequencing to Explore Phylogenomics of Terrestrial Cyanobacteria.</title>
        <authorList>
            <person name="Ward R.D."/>
            <person name="Stajich J.E."/>
            <person name="Johansen J.R."/>
            <person name="Huntemann M."/>
            <person name="Clum A."/>
            <person name="Foster B."/>
            <person name="Foster B."/>
            <person name="Roux S."/>
            <person name="Palaniappan K."/>
            <person name="Varghese N."/>
            <person name="Mukherjee S."/>
            <person name="Reddy T.B.K."/>
            <person name="Daum C."/>
            <person name="Copeland A."/>
            <person name="Chen I.A."/>
            <person name="Ivanova N.N."/>
            <person name="Kyrpides N.C."/>
            <person name="Shapiro N."/>
            <person name="Eloe-Fadrosh E.A."/>
            <person name="Pietrasiak N."/>
        </authorList>
    </citation>
    <scope>NUCLEOTIDE SEQUENCE</scope>
    <source>
        <strain evidence="3">GSE-TBD4-15B</strain>
    </source>
</reference>
<dbReference type="PANTHER" id="PTHR34800:SF1">
    <property type="entry name" value="TETRAPYRROLE-BINDING PROTEIN, CHLOROPLASTIC"/>
    <property type="match status" value="1"/>
</dbReference>
<feature type="domain" description="NACHT" evidence="2">
    <location>
        <begin position="197"/>
        <end position="331"/>
    </location>
</feature>
<evidence type="ECO:0000313" key="4">
    <source>
        <dbReference type="Proteomes" id="UP000707356"/>
    </source>
</evidence>
<feature type="region of interest" description="Disordered" evidence="1">
    <location>
        <begin position="1"/>
        <end position="21"/>
    </location>
</feature>
<reference evidence="3" key="1">
    <citation type="submission" date="2021-05" db="EMBL/GenBank/DDBJ databases">
        <authorList>
            <person name="Pietrasiak N."/>
            <person name="Ward R."/>
            <person name="Stajich J.E."/>
            <person name="Kurbessoian T."/>
        </authorList>
    </citation>
    <scope>NUCLEOTIDE SEQUENCE</scope>
    <source>
        <strain evidence="3">GSE-TBD4-15B</strain>
    </source>
</reference>
<evidence type="ECO:0000256" key="1">
    <source>
        <dbReference type="SAM" id="MobiDB-lite"/>
    </source>
</evidence>
<dbReference type="Gene3D" id="1.10.10.1770">
    <property type="entry name" value="Gun4-like"/>
    <property type="match status" value="1"/>
</dbReference>
<protein>
    <submittedName>
        <fullName evidence="3">GUN4 domain-containing protein</fullName>
    </submittedName>
</protein>
<organism evidence="3 4">
    <name type="scientific">Pegethrix bostrychoides GSE-TBD4-15B</name>
    <dbReference type="NCBI Taxonomy" id="2839662"/>
    <lineage>
        <taxon>Bacteria</taxon>
        <taxon>Bacillati</taxon>
        <taxon>Cyanobacteriota</taxon>
        <taxon>Cyanophyceae</taxon>
        <taxon>Oculatellales</taxon>
        <taxon>Oculatellaceae</taxon>
        <taxon>Pegethrix</taxon>
    </lineage>
</organism>
<dbReference type="InterPro" id="IPR007111">
    <property type="entry name" value="NACHT_NTPase"/>
</dbReference>
<dbReference type="PROSITE" id="PS50837">
    <property type="entry name" value="NACHT"/>
    <property type="match status" value="1"/>
</dbReference>
<sequence>MPQESESQKQPEQRSPSSERRFVQRQIVQPLIQWMPLGGSSWLFFGFLLRQEWAQVLLTFPVTVVTAVWAAYSKNFVERLSEIYAGKGKQDADALSKWLDSLDQALKWQFSGFEAKYLRCQGLDCQDYKPEGMEQRSGIFTPMLREVFVPLKLSGDALIAGFRPDLLNAEAGEDQEKQPGLLIWDLLCKVRQEPAYRQMAILAWGGYGKTTLLKHIAFSYAEGNYRKYRAPKLVPVLLYLRKWRKVLSQENPPSLSELITQQHIPDLPGSQRLKVPPNWAVNLLEAGRALVMLDGFDEVADHERKAVSQWISAQMRQYSESVFLLSSRPGGYELYVGEKPRTALFVQAFNREQRQKFVRQWYLCQERYARGGRNTLDVEQQANRNAADLLEQIDRRQELRDMAKNPLILNMIATFHRTNPSAELPRRRAELYQEICTLQLRNRPNARNVELLLEADERQVVLQGLALEMMQRQLEQISKQELLPLLAQHLAQQDETVHPEDFLEQIVQVSELLVEREPEEYEFTHLSFQEYLAAAEVKRLRQEALLYPHLNEPFWYSTIRLYAAQIDPISLLRAALDQQYVHLAYDCWRDSTNTQRRRLNPALVNEITTARFQPLENMLTNAEWKAADRETYELMITTVGKEIGDIFSVDDILSFPCKELVTIDRLWVEHSNGKWGFSVQKQIWQEFGSPKTYNLEDWREFFDRVGWRRDNEFRRYENLSFDLPNSLVGELPSGGFSFLLKVLCVHLFSRAETCGL</sequence>
<dbReference type="CDD" id="cd16383">
    <property type="entry name" value="GUN4"/>
    <property type="match status" value="1"/>
</dbReference>
<evidence type="ECO:0000313" key="3">
    <source>
        <dbReference type="EMBL" id="MBW4466214.1"/>
    </source>
</evidence>
<dbReference type="Pfam" id="PF05729">
    <property type="entry name" value="NACHT"/>
    <property type="match status" value="1"/>
</dbReference>